<dbReference type="GO" id="GO:1990961">
    <property type="term" value="P:xenobiotic detoxification by transmembrane export across the plasma membrane"/>
    <property type="evidence" value="ECO:0007669"/>
    <property type="project" value="InterPro"/>
</dbReference>
<dbReference type="InterPro" id="IPR011701">
    <property type="entry name" value="MFS"/>
</dbReference>
<name>A0A1H1SFK4_9ACTN</name>
<feature type="transmembrane region" description="Helical" evidence="8">
    <location>
        <begin position="358"/>
        <end position="376"/>
    </location>
</feature>
<keyword evidence="4" id="KW-1003">Cell membrane</keyword>
<dbReference type="SUPFAM" id="SSF103473">
    <property type="entry name" value="MFS general substrate transporter"/>
    <property type="match status" value="1"/>
</dbReference>
<protein>
    <submittedName>
        <fullName evidence="10">MFS transporter, DHA1 family, bicyclomycin/chloramphenicol resistance protein</fullName>
    </submittedName>
</protein>
<feature type="transmembrane region" description="Helical" evidence="8">
    <location>
        <begin position="115"/>
        <end position="136"/>
    </location>
</feature>
<feature type="transmembrane region" description="Helical" evidence="8">
    <location>
        <begin position="179"/>
        <end position="198"/>
    </location>
</feature>
<keyword evidence="3" id="KW-0813">Transport</keyword>
<evidence type="ECO:0000256" key="7">
    <source>
        <dbReference type="ARBA" id="ARBA00023136"/>
    </source>
</evidence>
<dbReference type="PRINTS" id="PR00173">
    <property type="entry name" value="EDTRNSPORT"/>
</dbReference>
<keyword evidence="6 8" id="KW-1133">Transmembrane helix</keyword>
<evidence type="ECO:0000256" key="2">
    <source>
        <dbReference type="ARBA" id="ARBA00006236"/>
    </source>
</evidence>
<dbReference type="NCBIfam" id="TIGR00710">
    <property type="entry name" value="efflux_Bcr_CflA"/>
    <property type="match status" value="1"/>
</dbReference>
<feature type="transmembrane region" description="Helical" evidence="8">
    <location>
        <begin position="90"/>
        <end position="109"/>
    </location>
</feature>
<dbReference type="GO" id="GO:0005886">
    <property type="term" value="C:plasma membrane"/>
    <property type="evidence" value="ECO:0007669"/>
    <property type="project" value="UniProtKB-SubCell"/>
</dbReference>
<dbReference type="InterPro" id="IPR050189">
    <property type="entry name" value="MFS_Efflux_Transporters"/>
</dbReference>
<feature type="transmembrane region" description="Helical" evidence="8">
    <location>
        <begin position="295"/>
        <end position="317"/>
    </location>
</feature>
<evidence type="ECO:0000256" key="5">
    <source>
        <dbReference type="ARBA" id="ARBA00022692"/>
    </source>
</evidence>
<comment type="similarity">
    <text evidence="2">Belongs to the major facilitator superfamily. Bcr/CmlA family.</text>
</comment>
<feature type="transmembrane region" description="Helical" evidence="8">
    <location>
        <begin position="323"/>
        <end position="346"/>
    </location>
</feature>
<dbReference type="Proteomes" id="UP000199103">
    <property type="component" value="Chromosome I"/>
</dbReference>
<proteinExistence type="inferred from homology"/>
<dbReference type="PANTHER" id="PTHR43124:SF3">
    <property type="entry name" value="CHLORAMPHENICOL EFFLUX PUMP RV0191"/>
    <property type="match status" value="1"/>
</dbReference>
<feature type="transmembrane region" description="Helical" evidence="8">
    <location>
        <begin position="382"/>
        <end position="404"/>
    </location>
</feature>
<dbReference type="CDD" id="cd17320">
    <property type="entry name" value="MFS_MdfA_MDR_like"/>
    <property type="match status" value="1"/>
</dbReference>
<feature type="transmembrane region" description="Helical" evidence="8">
    <location>
        <begin position="264"/>
        <end position="283"/>
    </location>
</feature>
<evidence type="ECO:0000313" key="11">
    <source>
        <dbReference type="Proteomes" id="UP000199103"/>
    </source>
</evidence>
<comment type="subcellular location">
    <subcellularLocation>
        <location evidence="1">Cell membrane</location>
        <topology evidence="1">Multi-pass membrane protein</topology>
    </subcellularLocation>
</comment>
<feature type="transmembrane region" description="Helical" evidence="8">
    <location>
        <begin position="228"/>
        <end position="252"/>
    </location>
</feature>
<evidence type="ECO:0000256" key="8">
    <source>
        <dbReference type="SAM" id="Phobius"/>
    </source>
</evidence>
<dbReference type="InterPro" id="IPR020846">
    <property type="entry name" value="MFS_dom"/>
</dbReference>
<dbReference type="PROSITE" id="PS50850">
    <property type="entry name" value="MFS"/>
    <property type="match status" value="1"/>
</dbReference>
<dbReference type="EMBL" id="LT629772">
    <property type="protein sequence ID" value="SDS46516.1"/>
    <property type="molecule type" value="Genomic_DNA"/>
</dbReference>
<dbReference type="InterPro" id="IPR004812">
    <property type="entry name" value="Efflux_drug-R_Bcr/CmlA"/>
</dbReference>
<keyword evidence="11" id="KW-1185">Reference proteome</keyword>
<dbReference type="FunFam" id="1.20.1720.10:FF:000005">
    <property type="entry name" value="Bcr/CflA family efflux transporter"/>
    <property type="match status" value="1"/>
</dbReference>
<organism evidence="10 11">
    <name type="scientific">Microlunatus soli</name>
    <dbReference type="NCBI Taxonomy" id="630515"/>
    <lineage>
        <taxon>Bacteria</taxon>
        <taxon>Bacillati</taxon>
        <taxon>Actinomycetota</taxon>
        <taxon>Actinomycetes</taxon>
        <taxon>Propionibacteriales</taxon>
        <taxon>Propionibacteriaceae</taxon>
        <taxon>Microlunatus</taxon>
    </lineage>
</organism>
<accession>A0A1H1SFK4</accession>
<evidence type="ECO:0000256" key="4">
    <source>
        <dbReference type="ARBA" id="ARBA00022475"/>
    </source>
</evidence>
<dbReference type="Gene3D" id="1.20.1720.10">
    <property type="entry name" value="Multidrug resistance protein D"/>
    <property type="match status" value="1"/>
</dbReference>
<feature type="transmembrane region" description="Helical" evidence="8">
    <location>
        <begin position="55"/>
        <end position="78"/>
    </location>
</feature>
<feature type="domain" description="Major facilitator superfamily (MFS) profile" evidence="9">
    <location>
        <begin position="24"/>
        <end position="408"/>
    </location>
</feature>
<evidence type="ECO:0000313" key="10">
    <source>
        <dbReference type="EMBL" id="SDS46516.1"/>
    </source>
</evidence>
<keyword evidence="5 8" id="KW-0812">Transmembrane</keyword>
<dbReference type="Pfam" id="PF07690">
    <property type="entry name" value="MFS_1"/>
    <property type="match status" value="1"/>
</dbReference>
<gene>
    <name evidence="10" type="ORF">SAMN04489812_1989</name>
</gene>
<sequence length="423" mass="43633">MPKRSLLEFVQTSPPAFRARSRLLPVLLLVLTVFGPVSMDLYLPALPALTRQLDAATSTAQLTVTACLIGLALGQLITGPLSDRFGRSRPLYVGVIGYVVASLLCAVSPSIESLIIARLVQGIAGGAGIVIAQAAGRDIYTGNALIRFYGRLTVIGGLAAIIGPQLGGQLSRITDWRGLFVFLAALGAVIIAVIAVVYRETLPTDRRTVGGFGQIGRHFRTLLDDRRFVGAVLTQGFATAAIFGYLSGATYVLQGIYGLSPQQYALAFGLNSAGFMLFGYLAGRLVEHWSVTGTLAVGLAMAGAGALGLLACGLVALPLPVVIISLLIMVGGVAASTPPTTTIALADYPQLAGTASSLLGMARYAFGGVAAPFVGIAGAATILPLGVVTSLAILLAAIAFVTLARPNRTRSSRRIEVSGVGVG</sequence>
<dbReference type="AlphaFoldDB" id="A0A1H1SFK4"/>
<dbReference type="PANTHER" id="PTHR43124">
    <property type="entry name" value="PURINE EFFLUX PUMP PBUE"/>
    <property type="match status" value="1"/>
</dbReference>
<evidence type="ECO:0000256" key="6">
    <source>
        <dbReference type="ARBA" id="ARBA00022989"/>
    </source>
</evidence>
<dbReference type="STRING" id="630515.SAMN04489812_1989"/>
<keyword evidence="7 8" id="KW-0472">Membrane</keyword>
<evidence type="ECO:0000259" key="9">
    <source>
        <dbReference type="PROSITE" id="PS50850"/>
    </source>
</evidence>
<dbReference type="InterPro" id="IPR036259">
    <property type="entry name" value="MFS_trans_sf"/>
</dbReference>
<feature type="transmembrane region" description="Helical" evidence="8">
    <location>
        <begin position="148"/>
        <end position="167"/>
    </location>
</feature>
<reference evidence="10 11" key="1">
    <citation type="submission" date="2016-10" db="EMBL/GenBank/DDBJ databases">
        <authorList>
            <person name="de Groot N.N."/>
        </authorList>
    </citation>
    <scope>NUCLEOTIDE SEQUENCE [LARGE SCALE GENOMIC DNA]</scope>
    <source>
        <strain evidence="10 11">DSM 21800</strain>
    </source>
</reference>
<dbReference type="GO" id="GO:0042910">
    <property type="term" value="F:xenobiotic transmembrane transporter activity"/>
    <property type="evidence" value="ECO:0007669"/>
    <property type="project" value="InterPro"/>
</dbReference>
<evidence type="ECO:0000256" key="3">
    <source>
        <dbReference type="ARBA" id="ARBA00022448"/>
    </source>
</evidence>
<evidence type="ECO:0000256" key="1">
    <source>
        <dbReference type="ARBA" id="ARBA00004651"/>
    </source>
</evidence>